<reference evidence="1" key="1">
    <citation type="journal article" date="2015" name="Nature">
        <title>Complex archaea that bridge the gap between prokaryotes and eukaryotes.</title>
        <authorList>
            <person name="Spang A."/>
            <person name="Saw J.H."/>
            <person name="Jorgensen S.L."/>
            <person name="Zaremba-Niedzwiedzka K."/>
            <person name="Martijn J."/>
            <person name="Lind A.E."/>
            <person name="van Eijk R."/>
            <person name="Schleper C."/>
            <person name="Guy L."/>
            <person name="Ettema T.J."/>
        </authorList>
    </citation>
    <scope>NUCLEOTIDE SEQUENCE</scope>
</reference>
<sequence length="127" mass="15099">MNKELLDLLKIGYFIHFRSEGGFFGNSIEREQRKNFSPEDAKYTHVGVSLGGQHMIEVAPPHTKAIDIEKKHTGRWIRVTRFKGPQYAIKRYKVAIWSATLNNLKYDWLGIIKFRLKFLFHRKRKFF</sequence>
<comment type="caution">
    <text evidence="1">The sequence shown here is derived from an EMBL/GenBank/DDBJ whole genome shotgun (WGS) entry which is preliminary data.</text>
</comment>
<name>A0A0F9DHQ4_9ZZZZ</name>
<feature type="non-terminal residue" evidence="1">
    <location>
        <position position="127"/>
    </location>
</feature>
<evidence type="ECO:0000313" key="1">
    <source>
        <dbReference type="EMBL" id="KKL11538.1"/>
    </source>
</evidence>
<dbReference type="EMBL" id="LAZR01041612">
    <property type="protein sequence ID" value="KKL11538.1"/>
    <property type="molecule type" value="Genomic_DNA"/>
</dbReference>
<dbReference type="AlphaFoldDB" id="A0A0F9DHQ4"/>
<gene>
    <name evidence="1" type="ORF">LCGC14_2544850</name>
</gene>
<protein>
    <submittedName>
        <fullName evidence="1">Uncharacterized protein</fullName>
    </submittedName>
</protein>
<proteinExistence type="predicted"/>
<accession>A0A0F9DHQ4</accession>
<organism evidence="1">
    <name type="scientific">marine sediment metagenome</name>
    <dbReference type="NCBI Taxonomy" id="412755"/>
    <lineage>
        <taxon>unclassified sequences</taxon>
        <taxon>metagenomes</taxon>
        <taxon>ecological metagenomes</taxon>
    </lineage>
</organism>